<evidence type="ECO:0000313" key="2">
    <source>
        <dbReference type="Proteomes" id="UP000276128"/>
    </source>
</evidence>
<reference evidence="1 2" key="1">
    <citation type="submission" date="2018-12" db="EMBL/GenBank/DDBJ databases">
        <title>Bacillus ochoae sp. nov., Paenibacillus whitsoniae sp. nov., Paenibacillus spiritus sp. nov. Isolated from the Mars Exploration Rover during spacecraft assembly.</title>
        <authorList>
            <person name="Seuylemezian A."/>
            <person name="Vaishampayan P."/>
        </authorList>
    </citation>
    <scope>NUCLEOTIDE SEQUENCE [LARGE SCALE GENOMIC DNA]</scope>
    <source>
        <strain evidence="1 2">MER 54</strain>
    </source>
</reference>
<proteinExistence type="predicted"/>
<accession>A0A430JIV1</accession>
<dbReference type="Gene3D" id="3.40.190.10">
    <property type="entry name" value="Periplasmic binding protein-like II"/>
    <property type="match status" value="2"/>
</dbReference>
<name>A0A430JIV1_9BACL</name>
<dbReference type="InterPro" id="IPR050490">
    <property type="entry name" value="Bact_solute-bd_prot1"/>
</dbReference>
<dbReference type="Pfam" id="PF01547">
    <property type="entry name" value="SBP_bac_1"/>
    <property type="match status" value="1"/>
</dbReference>
<protein>
    <submittedName>
        <fullName evidence="1">Extracellular solute-binding protein</fullName>
    </submittedName>
</protein>
<gene>
    <name evidence="1" type="ORF">EJQ19_06390</name>
</gene>
<dbReference type="SUPFAM" id="SSF53850">
    <property type="entry name" value="Periplasmic binding protein-like II"/>
    <property type="match status" value="1"/>
</dbReference>
<sequence>MIARRAQEQVIVFQRTHTEGVMRMKKRWIAPVAASVVVALGLVGCSSGNKDTTTTSTQTPAAAASAQPDKNATLRVFWWGTQPRHDATNKVLDLYKSSHPNITFQPEFQAFDGYFQKMTLQAATNNMPDVFQYFVGSADTMQFIEKNQVAPIDDLIAKGLIDVSGISESALTAGKINGKTYGIPLGVSAKAMVIDPEAYQKAGLTVPENGYATWEDLGKDLVKLKAVTGSYGGDDFMTLNDVFPYYARQFGQVQYADKTGIGFEEKTYVDFYTMKKSLMKDGLIPPVDVVVSIKSPEESMLAKKKSAISFLYSNQLPNITKAAGRQLKLIPLPGPNAAKGAALPASAQFSIAANSQNKEEAAKFISYFVNNVDANKILNAERGMPAVAKVREGIKEGFAPEQKAVAEYIDKIAKASSPIDPPVPNGSTEIFNLMKDLEQQILYDKITPQQGYATLKVEAAKIIEKNKK</sequence>
<comment type="caution">
    <text evidence="1">The sequence shown here is derived from an EMBL/GenBank/DDBJ whole genome shotgun (WGS) entry which is preliminary data.</text>
</comment>
<dbReference type="InterPro" id="IPR006059">
    <property type="entry name" value="SBP"/>
</dbReference>
<dbReference type="EMBL" id="RXHU01000015">
    <property type="protein sequence ID" value="RTE10886.1"/>
    <property type="molecule type" value="Genomic_DNA"/>
</dbReference>
<dbReference type="PANTHER" id="PTHR43649:SF11">
    <property type="entry name" value="ABC TRANSPORTER SUBSTRATE-BINDING PROTEIN YESO-RELATED"/>
    <property type="match status" value="1"/>
</dbReference>
<dbReference type="Proteomes" id="UP000276128">
    <property type="component" value="Unassembled WGS sequence"/>
</dbReference>
<organism evidence="1 2">
    <name type="scientific">Paenibacillus whitsoniae</name>
    <dbReference type="NCBI Taxonomy" id="2496558"/>
    <lineage>
        <taxon>Bacteria</taxon>
        <taxon>Bacillati</taxon>
        <taxon>Bacillota</taxon>
        <taxon>Bacilli</taxon>
        <taxon>Bacillales</taxon>
        <taxon>Paenibacillaceae</taxon>
        <taxon>Paenibacillus</taxon>
    </lineage>
</organism>
<keyword evidence="2" id="KW-1185">Reference proteome</keyword>
<dbReference type="OrthoDB" id="7918484at2"/>
<evidence type="ECO:0000313" key="1">
    <source>
        <dbReference type="EMBL" id="RTE10886.1"/>
    </source>
</evidence>
<dbReference type="PANTHER" id="PTHR43649">
    <property type="entry name" value="ARABINOSE-BINDING PROTEIN-RELATED"/>
    <property type="match status" value="1"/>
</dbReference>
<dbReference type="AlphaFoldDB" id="A0A430JIV1"/>